<evidence type="ECO:0000313" key="2">
    <source>
        <dbReference type="Proteomes" id="UP000824120"/>
    </source>
</evidence>
<dbReference type="Proteomes" id="UP000824120">
    <property type="component" value="Chromosome 5"/>
</dbReference>
<comment type="caution">
    <text evidence="1">The sequence shown here is derived from an EMBL/GenBank/DDBJ whole genome shotgun (WGS) entry which is preliminary data.</text>
</comment>
<gene>
    <name evidence="1" type="ORF">H5410_025996</name>
</gene>
<name>A0A9J5YXF8_SOLCO</name>
<dbReference type="EMBL" id="JACXVP010000005">
    <property type="protein sequence ID" value="KAG5604504.1"/>
    <property type="molecule type" value="Genomic_DNA"/>
</dbReference>
<reference evidence="1 2" key="1">
    <citation type="submission" date="2020-09" db="EMBL/GenBank/DDBJ databases">
        <title>De no assembly of potato wild relative species, Solanum commersonii.</title>
        <authorList>
            <person name="Cho K."/>
        </authorList>
    </citation>
    <scope>NUCLEOTIDE SEQUENCE [LARGE SCALE GENOMIC DNA]</scope>
    <source>
        <strain evidence="1">LZ3.2</strain>
        <tissue evidence="1">Leaf</tissue>
    </source>
</reference>
<sequence>MTSPRYVDETIHHTDELVDYFSEAVNEVSEALRIIRTVRLRKFKGTTTEMSLIIVMLGLCLKLERMIIEECKKSNATYSYQHLKELLSCRRASPNA</sequence>
<accession>A0A9J5YXF8</accession>
<protein>
    <submittedName>
        <fullName evidence="1">Uncharacterized protein</fullName>
    </submittedName>
</protein>
<keyword evidence="2" id="KW-1185">Reference proteome</keyword>
<evidence type="ECO:0000313" key="1">
    <source>
        <dbReference type="EMBL" id="KAG5604504.1"/>
    </source>
</evidence>
<organism evidence="1 2">
    <name type="scientific">Solanum commersonii</name>
    <name type="common">Commerson's wild potato</name>
    <name type="synonym">Commerson's nightshade</name>
    <dbReference type="NCBI Taxonomy" id="4109"/>
    <lineage>
        <taxon>Eukaryota</taxon>
        <taxon>Viridiplantae</taxon>
        <taxon>Streptophyta</taxon>
        <taxon>Embryophyta</taxon>
        <taxon>Tracheophyta</taxon>
        <taxon>Spermatophyta</taxon>
        <taxon>Magnoliopsida</taxon>
        <taxon>eudicotyledons</taxon>
        <taxon>Gunneridae</taxon>
        <taxon>Pentapetalae</taxon>
        <taxon>asterids</taxon>
        <taxon>lamiids</taxon>
        <taxon>Solanales</taxon>
        <taxon>Solanaceae</taxon>
        <taxon>Solanoideae</taxon>
        <taxon>Solaneae</taxon>
        <taxon>Solanum</taxon>
    </lineage>
</organism>
<dbReference type="AlphaFoldDB" id="A0A9J5YXF8"/>
<proteinExistence type="predicted"/>
<dbReference type="OrthoDB" id="1282595at2759"/>